<feature type="compositionally biased region" description="Polar residues" evidence="16">
    <location>
        <begin position="1038"/>
        <end position="1054"/>
    </location>
</feature>
<dbReference type="Gene3D" id="3.30.60.20">
    <property type="match status" value="1"/>
</dbReference>
<dbReference type="Proteomes" id="UP001634394">
    <property type="component" value="Unassembled WGS sequence"/>
</dbReference>
<dbReference type="SUPFAM" id="SSF57889">
    <property type="entry name" value="Cysteine-rich domain"/>
    <property type="match status" value="1"/>
</dbReference>
<evidence type="ECO:0000256" key="5">
    <source>
        <dbReference type="ARBA" id="ARBA00022723"/>
    </source>
</evidence>
<dbReference type="CDD" id="cd20818">
    <property type="entry name" value="C1_Myosin-IX"/>
    <property type="match status" value="1"/>
</dbReference>
<keyword evidence="7 15" id="KW-0547">Nucleotide-binding</keyword>
<dbReference type="PROSITE" id="PS50238">
    <property type="entry name" value="RHOGAP"/>
    <property type="match status" value="1"/>
</dbReference>
<dbReference type="SMART" id="SM00324">
    <property type="entry name" value="RhoGAP"/>
    <property type="match status" value="1"/>
</dbReference>
<keyword evidence="8" id="KW-0863">Zinc-finger</keyword>
<keyword evidence="10 15" id="KW-0067">ATP-binding</keyword>
<keyword evidence="13 15" id="KW-0505">Motor protein</keyword>
<reference evidence="21 22" key="1">
    <citation type="submission" date="2024-11" db="EMBL/GenBank/DDBJ databases">
        <title>Chromosome-level genome assembly of the freshwater bivalve Anodonta woodiana.</title>
        <authorList>
            <person name="Chen X."/>
        </authorList>
    </citation>
    <scope>NUCLEOTIDE SEQUENCE [LARGE SCALE GENOMIC DNA]</scope>
    <source>
        <strain evidence="21">MN2024</strain>
        <tissue evidence="21">Gills</tissue>
    </source>
</reference>
<keyword evidence="6" id="KW-0677">Repeat</keyword>
<feature type="binding site" evidence="15">
    <location>
        <begin position="253"/>
        <end position="260"/>
    </location>
    <ligand>
        <name>ATP</name>
        <dbReference type="ChEBI" id="CHEBI:30616"/>
    </ligand>
</feature>
<evidence type="ECO:0000256" key="8">
    <source>
        <dbReference type="ARBA" id="ARBA00022771"/>
    </source>
</evidence>
<keyword evidence="11" id="KW-0175">Coiled coil</keyword>
<dbReference type="InterPro" id="IPR002219">
    <property type="entry name" value="PKC_DAG/PE"/>
</dbReference>
<dbReference type="GO" id="GO:0003779">
    <property type="term" value="F:actin binding"/>
    <property type="evidence" value="ECO:0007669"/>
    <property type="project" value="UniProtKB-KW"/>
</dbReference>
<dbReference type="FunFam" id="3.40.850.10:FF:000008">
    <property type="entry name" value="Putative unconventional myosin-IXa"/>
    <property type="match status" value="1"/>
</dbReference>
<dbReference type="GO" id="GO:0005524">
    <property type="term" value="F:ATP binding"/>
    <property type="evidence" value="ECO:0007669"/>
    <property type="project" value="UniProtKB-UniRule"/>
</dbReference>
<dbReference type="GO" id="GO:0005737">
    <property type="term" value="C:cytoplasm"/>
    <property type="evidence" value="ECO:0007669"/>
    <property type="project" value="UniProtKB-SubCell"/>
</dbReference>
<comment type="caution">
    <text evidence="21">The sequence shown here is derived from an EMBL/GenBank/DDBJ whole genome shotgun (WGS) entry which is preliminary data.</text>
</comment>
<evidence type="ECO:0000256" key="16">
    <source>
        <dbReference type="SAM" id="MobiDB-lite"/>
    </source>
</evidence>
<dbReference type="InterPro" id="IPR046349">
    <property type="entry name" value="C1-like_sf"/>
</dbReference>
<evidence type="ECO:0000256" key="11">
    <source>
        <dbReference type="ARBA" id="ARBA00023054"/>
    </source>
</evidence>
<dbReference type="InterPro" id="IPR036023">
    <property type="entry name" value="MYSc_Myo9"/>
</dbReference>
<dbReference type="Gene3D" id="3.40.850.10">
    <property type="entry name" value="Kinesin motor domain"/>
    <property type="match status" value="2"/>
</dbReference>
<dbReference type="CDD" id="cd01385">
    <property type="entry name" value="MYSc_Myo9"/>
    <property type="match status" value="1"/>
</dbReference>
<keyword evidence="14 15" id="KW-0009">Actin-binding</keyword>
<dbReference type="SMART" id="SM00109">
    <property type="entry name" value="C1"/>
    <property type="match status" value="1"/>
</dbReference>
<feature type="region of interest" description="Disordered" evidence="16">
    <location>
        <begin position="1897"/>
        <end position="1919"/>
    </location>
</feature>
<keyword evidence="9" id="KW-0862">Zinc</keyword>
<dbReference type="GO" id="GO:0005096">
    <property type="term" value="F:GTPase activator activity"/>
    <property type="evidence" value="ECO:0007669"/>
    <property type="project" value="UniProtKB-KW"/>
</dbReference>
<feature type="compositionally biased region" description="Low complexity" evidence="16">
    <location>
        <begin position="1127"/>
        <end position="1147"/>
    </location>
</feature>
<keyword evidence="4" id="KW-0963">Cytoplasm</keyword>
<comment type="similarity">
    <text evidence="2 15">Belongs to the TRAFAC class myosin-kinesin ATPase superfamily. Myosin family.</text>
</comment>
<dbReference type="PRINTS" id="PR00193">
    <property type="entry name" value="MYOSINHEAVY"/>
</dbReference>
<dbReference type="SMART" id="SM00242">
    <property type="entry name" value="MYSc"/>
    <property type="match status" value="1"/>
</dbReference>
<sequence>MADLTSPQRTSNVSIVRRMSMETYMVRVYTGPLSQDFEFTSIEAEKMTTAEQIVKAACKKLILQPSVDFELAEVFMSSGHLCKERRLEGSENPVRVQLLWPKIINMEYDSVRGLVTGYRFYIRRKDLENSKRTSSWLEYQDPNPVDNFLSNFLVPPTNNKEYPDLCNLPDLNEKTLLQNIKARFYNSNIYTYVGSILIAVNPFRFFPIYNPKYVTMYHNKRLGDLPPHIFAVADSAFHTMLRKKKNQCIVISGESGSGKTESTNLLLHHLTALSQKGLHGSGVEQTILGAGPVLEAFGNAKTVHNNNSSRFGKFIQVNYKENGMVHGAIVEKYLLEKSRIVSQAKNERNYHVFYYLLAGADDLERKKLHLGAPSDYYYLNQSDCFTLEEVDEENEFSRLKQSMELVGFSVVTQKRIFGVLSAVLLLGNVQFRKRGDQTHDESVSIRNEEVIKKLSDVLKVKEKTLCEALTQKKATAGDETVVMKYKMEDAVATRDAMAKCLYGALFDWIVFKVNQALLAKRHNSEHQGNSIGVLDIFGFEDFSKNSFEQFCINYANEHLQYYFNQHIFKFEQEEYKKEGIQWKNIEFIDNTACLEIFSRRPNGLFSLLDEECNFPGASNDTLLSKFHHHHGKGNVYYEAPQRRESWFAILHYAGKVKYEIDDFREKNSDLMRPDIVGNLKSSSLAFVRELMGVDPVAVLRWAILKTLLKAVFAFIKAGERYKIRGGPDLNRRRRHSQLTGDCLAIPDLLTSDSYLRKNKSFKSRIRPTTMFNDIKTLKALASRSMYTKMSYKKQPPSVSAQFQWSLARLMNNLNQANPFFIRCIKSNADKLPCTFDEVLVLRQLRYTGMLATVRIRQSGYNYRLTFEEFTHMYKILLHKGLNSKKEDVQLFLEQMNLNIENYQIGITKVFLRENEKQLLDEALHCVILKRVITIQRWIKSKLERKNFLQMRESTIKIQKMLRQYLVQKDFTLKRESLLIIQKWFRGTRIRRKYLHLQNSVIKLQSRIRAYQERKRFLALLEERQKTEAAMLQSKQEDIQSSTSDEGVLVKSSSAEELDKEYLKLPRRDSEESSGILGDSESDTVSERGASVSTPPPTPTSPGLGKNEFLKNAGQSVRVPELMKNFHSSPTLTTDDTPSPTTDSMSQSMPLTLDQINLTTETVGRAPRRSIDYVHGQDRKSPLKTVKKKVNKMMHDSSRSYFCPVHFPGSDGDELALREVKSFPTDSLLRRKLSTSTFNLLRRTKSSLKLLREKGSSCTTRRKKDSSESGDDEPLLQNQNKRPHNLGVLVLPVSTTEQSPKSPTAHENHISGDEASTGEGKSPSKKQRNLSRKEQSSEKKTVLPPQGNWNVAKTSQWQYPENWVITDFQELQQLDDFLYKKVMELSKDCGKRDSVFDVVFKKALKEFHKELTLLLSVWMQEGGNIKYRDLMANYETTLHAQIEEEKTNALFPETLGINAFRGFLDEFMKLKKEKKLEKKPYRPNKREKKSKDIIEYSGHRFSQVQFGIPTFCELCSKTIWILEKGHVCQVCRYTCHKKCLNKSTTPCKSAQDSQKFPAKYVFGAQLACLMKDNQKCPLFMEKLIQALELHGLYTEGIYRKSGAASKVKILKQEIDNGKTDFAVNEYGVHVLATTLKCFVRELQEPLLTFEYYDEFLRVSEIKDEKESVQCLFSVIEKLPKPNHDVLERLIFHLAKVASHEAHNKMSVGGLAIIFAPCLLRTNKKLQALESLNQVSRQTLCIEKVLKFQLQKLKNSLQDIDALENAELTAVDRLSAFRASMRNAMNVDQAAREKHFVKGEDGDQADSINETENEEIVLSEHIISIRKEKVDLTSNLPVLEYRHSSDDEMLSADDLDSNDDITDDLDEHEEYAVDFTLPVIPSSRLNLLTKRRSPIPKKRLPKRYCSAKSKQTKDSQTLSSDDLCDQKDGTVVISSPKIVASSPVSDNSETLKSSATSDSFRELSDTSSMERYPSLESSCYSLLTLDDDVDEIMV</sequence>
<dbReference type="PROSITE" id="PS50096">
    <property type="entry name" value="IQ"/>
    <property type="match status" value="3"/>
</dbReference>
<feature type="region of interest" description="Disordered" evidence="16">
    <location>
        <begin position="1031"/>
        <end position="1107"/>
    </location>
</feature>
<dbReference type="InterPro" id="IPR000048">
    <property type="entry name" value="IQ_motif_EF-hand-BS"/>
</dbReference>
<feature type="domain" description="Phorbol-ester/DAG-type" evidence="17">
    <location>
        <begin position="1497"/>
        <end position="1546"/>
    </location>
</feature>
<evidence type="ECO:0000256" key="1">
    <source>
        <dbReference type="ARBA" id="ARBA00004496"/>
    </source>
</evidence>
<dbReference type="GO" id="GO:0016459">
    <property type="term" value="C:myosin complex"/>
    <property type="evidence" value="ECO:0007669"/>
    <property type="project" value="UniProtKB-KW"/>
</dbReference>
<comment type="subcellular location">
    <subcellularLocation>
        <location evidence="1">Cytoplasm</location>
    </subcellularLocation>
</comment>
<protein>
    <recommendedName>
        <fullName evidence="23">Unconventional myosin-IXb</fullName>
    </recommendedName>
</protein>
<dbReference type="Gene3D" id="1.20.120.720">
    <property type="entry name" value="Myosin VI head, motor domain, U50 subdomain"/>
    <property type="match status" value="1"/>
</dbReference>
<evidence type="ECO:0000256" key="14">
    <source>
        <dbReference type="ARBA" id="ARBA00023203"/>
    </source>
</evidence>
<feature type="domain" description="Rho-GAP" evidence="19">
    <location>
        <begin position="1563"/>
        <end position="1751"/>
    </location>
</feature>
<dbReference type="GO" id="GO:0003774">
    <property type="term" value="F:cytoskeletal motor activity"/>
    <property type="evidence" value="ECO:0007669"/>
    <property type="project" value="UniProtKB-UniRule"/>
</dbReference>
<dbReference type="PROSITE" id="PS00479">
    <property type="entry name" value="ZF_DAG_PE_1"/>
    <property type="match status" value="1"/>
</dbReference>
<dbReference type="Gene3D" id="1.20.58.530">
    <property type="match status" value="1"/>
</dbReference>
<feature type="domain" description="Ras-associating" evidence="18">
    <location>
        <begin position="22"/>
        <end position="127"/>
    </location>
</feature>
<evidence type="ECO:0000259" key="19">
    <source>
        <dbReference type="PROSITE" id="PS50238"/>
    </source>
</evidence>
<dbReference type="SMART" id="SM00015">
    <property type="entry name" value="IQ"/>
    <property type="match status" value="4"/>
</dbReference>
<dbReference type="PROSITE" id="PS51456">
    <property type="entry name" value="MYOSIN_MOTOR"/>
    <property type="match status" value="1"/>
</dbReference>
<dbReference type="InterPro" id="IPR008936">
    <property type="entry name" value="Rho_GTPase_activation_prot"/>
</dbReference>
<dbReference type="InterPro" id="IPR000198">
    <property type="entry name" value="RhoGAP_dom"/>
</dbReference>
<evidence type="ECO:0000259" key="18">
    <source>
        <dbReference type="PROSITE" id="PS50200"/>
    </source>
</evidence>
<gene>
    <name evidence="21" type="ORF">ACJMK2_043800</name>
</gene>
<evidence type="ECO:0000256" key="10">
    <source>
        <dbReference type="ARBA" id="ARBA00022840"/>
    </source>
</evidence>
<accession>A0ABD3VY12</accession>
<dbReference type="SUPFAM" id="SSF52540">
    <property type="entry name" value="P-loop containing nucleoside triphosphate hydrolases"/>
    <property type="match status" value="1"/>
</dbReference>
<evidence type="ECO:0000256" key="7">
    <source>
        <dbReference type="ARBA" id="ARBA00022741"/>
    </source>
</evidence>
<dbReference type="PANTHER" id="PTHR46184">
    <property type="entry name" value="UNCONVENTIONAL MYOSIN-IXB-LIKE PROTEIN"/>
    <property type="match status" value="1"/>
</dbReference>
<evidence type="ECO:0000256" key="3">
    <source>
        <dbReference type="ARBA" id="ARBA00022468"/>
    </source>
</evidence>
<dbReference type="PROSITE" id="PS50200">
    <property type="entry name" value="RA"/>
    <property type="match status" value="1"/>
</dbReference>
<feature type="region of interest" description="Disordered" evidence="16">
    <location>
        <begin position="1251"/>
        <end position="1348"/>
    </location>
</feature>
<feature type="compositionally biased region" description="Polar residues" evidence="16">
    <location>
        <begin position="1940"/>
        <end position="1956"/>
    </location>
</feature>
<feature type="compositionally biased region" description="Basic and acidic residues" evidence="16">
    <location>
        <begin position="1330"/>
        <end position="1340"/>
    </location>
</feature>
<dbReference type="Pfam" id="PF00788">
    <property type="entry name" value="RA"/>
    <property type="match status" value="1"/>
</dbReference>
<dbReference type="Gene3D" id="1.10.10.820">
    <property type="match status" value="1"/>
</dbReference>
<dbReference type="InterPro" id="IPR029071">
    <property type="entry name" value="Ubiquitin-like_domsf"/>
</dbReference>
<feature type="region of interest" description="Actin-binding" evidence="15">
    <location>
        <begin position="806"/>
        <end position="828"/>
    </location>
</feature>
<evidence type="ECO:0000259" key="20">
    <source>
        <dbReference type="PROSITE" id="PS51456"/>
    </source>
</evidence>
<evidence type="ECO:0000256" key="15">
    <source>
        <dbReference type="PROSITE-ProRule" id="PRU00782"/>
    </source>
</evidence>
<dbReference type="PROSITE" id="PS50081">
    <property type="entry name" value="ZF_DAG_PE_2"/>
    <property type="match status" value="1"/>
</dbReference>
<evidence type="ECO:0000259" key="17">
    <source>
        <dbReference type="PROSITE" id="PS50081"/>
    </source>
</evidence>
<dbReference type="InterPro" id="IPR001609">
    <property type="entry name" value="Myosin_head_motor_dom-like"/>
</dbReference>
<dbReference type="EMBL" id="JBJQND010000009">
    <property type="protein sequence ID" value="KAL3866507.1"/>
    <property type="molecule type" value="Genomic_DNA"/>
</dbReference>
<dbReference type="Pfam" id="PF00620">
    <property type="entry name" value="RhoGAP"/>
    <property type="match status" value="1"/>
</dbReference>
<dbReference type="InterPro" id="IPR046987">
    <property type="entry name" value="Myo9"/>
</dbReference>
<feature type="compositionally biased region" description="Polar residues" evidence="16">
    <location>
        <begin position="1292"/>
        <end position="1301"/>
    </location>
</feature>
<dbReference type="FunFam" id="3.40.850.10:FF:000013">
    <property type="entry name" value="unconventional myosin-IXa isoform X1"/>
    <property type="match status" value="1"/>
</dbReference>
<feature type="compositionally biased region" description="Basic and acidic residues" evidence="16">
    <location>
        <begin position="1059"/>
        <end position="1070"/>
    </location>
</feature>
<keyword evidence="22" id="KW-1185">Reference proteome</keyword>
<dbReference type="Gene3D" id="3.10.20.90">
    <property type="entry name" value="Phosphatidylinositol 3-kinase Catalytic Subunit, Chain A, domain 1"/>
    <property type="match status" value="1"/>
</dbReference>
<evidence type="ECO:0000256" key="4">
    <source>
        <dbReference type="ARBA" id="ARBA00022490"/>
    </source>
</evidence>
<evidence type="ECO:0000256" key="13">
    <source>
        <dbReference type="ARBA" id="ARBA00023175"/>
    </source>
</evidence>
<dbReference type="SUPFAM" id="SSF54236">
    <property type="entry name" value="Ubiquitin-like"/>
    <property type="match status" value="1"/>
</dbReference>
<keyword evidence="12 15" id="KW-0518">Myosin</keyword>
<evidence type="ECO:0000256" key="12">
    <source>
        <dbReference type="ARBA" id="ARBA00023123"/>
    </source>
</evidence>
<dbReference type="Gene3D" id="1.20.5.190">
    <property type="match status" value="2"/>
</dbReference>
<name>A0ABD3VY12_SINWO</name>
<evidence type="ECO:0000256" key="2">
    <source>
        <dbReference type="ARBA" id="ARBA00008314"/>
    </source>
</evidence>
<keyword evidence="3" id="KW-0343">GTPase activation</keyword>
<dbReference type="SUPFAM" id="SSF48350">
    <property type="entry name" value="GTPase activation domain, GAP"/>
    <property type="match status" value="1"/>
</dbReference>
<dbReference type="GO" id="GO:0008270">
    <property type="term" value="F:zinc ion binding"/>
    <property type="evidence" value="ECO:0007669"/>
    <property type="project" value="UniProtKB-KW"/>
</dbReference>
<dbReference type="InterPro" id="IPR027417">
    <property type="entry name" value="P-loop_NTPase"/>
</dbReference>
<proteinExistence type="inferred from homology"/>
<dbReference type="Pfam" id="PF00612">
    <property type="entry name" value="IQ"/>
    <property type="match status" value="3"/>
</dbReference>
<dbReference type="Gene3D" id="1.10.555.10">
    <property type="entry name" value="Rho GTPase activation protein"/>
    <property type="match status" value="1"/>
</dbReference>
<dbReference type="Gene3D" id="3.30.70.1590">
    <property type="match status" value="1"/>
</dbReference>
<evidence type="ECO:0000256" key="6">
    <source>
        <dbReference type="ARBA" id="ARBA00022737"/>
    </source>
</evidence>
<dbReference type="InterPro" id="IPR000159">
    <property type="entry name" value="RA_dom"/>
</dbReference>
<evidence type="ECO:0000313" key="21">
    <source>
        <dbReference type="EMBL" id="KAL3866507.1"/>
    </source>
</evidence>
<organism evidence="21 22">
    <name type="scientific">Sinanodonta woodiana</name>
    <name type="common">Chinese pond mussel</name>
    <name type="synonym">Anodonta woodiana</name>
    <dbReference type="NCBI Taxonomy" id="1069815"/>
    <lineage>
        <taxon>Eukaryota</taxon>
        <taxon>Metazoa</taxon>
        <taxon>Spiralia</taxon>
        <taxon>Lophotrochozoa</taxon>
        <taxon>Mollusca</taxon>
        <taxon>Bivalvia</taxon>
        <taxon>Autobranchia</taxon>
        <taxon>Heteroconchia</taxon>
        <taxon>Palaeoheterodonta</taxon>
        <taxon>Unionida</taxon>
        <taxon>Unionoidea</taxon>
        <taxon>Unionidae</taxon>
        <taxon>Unioninae</taxon>
        <taxon>Sinanodonta</taxon>
    </lineage>
</organism>
<evidence type="ECO:0000313" key="22">
    <source>
        <dbReference type="Proteomes" id="UP001634394"/>
    </source>
</evidence>
<dbReference type="FunFam" id="1.10.10.820:FF:000001">
    <property type="entry name" value="Myosin heavy chain"/>
    <property type="match status" value="1"/>
</dbReference>
<evidence type="ECO:0008006" key="23">
    <source>
        <dbReference type="Google" id="ProtNLM"/>
    </source>
</evidence>
<dbReference type="FunFam" id="1.20.58.530:FF:000005">
    <property type="entry name" value="unconventional myosin-IXa isoform X1"/>
    <property type="match status" value="1"/>
</dbReference>
<dbReference type="Pfam" id="PF00130">
    <property type="entry name" value="C1_1"/>
    <property type="match status" value="1"/>
</dbReference>
<feature type="region of interest" description="Disordered" evidence="16">
    <location>
        <begin position="1939"/>
        <end position="1965"/>
    </location>
</feature>
<keyword evidence="5" id="KW-0479">Metal-binding</keyword>
<dbReference type="InterPro" id="IPR036961">
    <property type="entry name" value="Kinesin_motor_dom_sf"/>
</dbReference>
<dbReference type="Pfam" id="PF00063">
    <property type="entry name" value="Myosin_head"/>
    <property type="match status" value="2"/>
</dbReference>
<feature type="domain" description="Myosin motor" evidence="20">
    <location>
        <begin position="160"/>
        <end position="924"/>
    </location>
</feature>
<evidence type="ECO:0000256" key="9">
    <source>
        <dbReference type="ARBA" id="ARBA00022833"/>
    </source>
</evidence>
<dbReference type="SMART" id="SM00314">
    <property type="entry name" value="RA"/>
    <property type="match status" value="1"/>
</dbReference>
<dbReference type="PANTHER" id="PTHR46184:SF5">
    <property type="entry name" value="UNCONVENTIONAL MYOSIN-IXA-LIKE"/>
    <property type="match status" value="1"/>
</dbReference>
<feature type="region of interest" description="Disordered" evidence="16">
    <location>
        <begin position="1125"/>
        <end position="1147"/>
    </location>
</feature>